<dbReference type="EMBL" id="BAAARJ010000013">
    <property type="protein sequence ID" value="GAA2622857.1"/>
    <property type="molecule type" value="Genomic_DNA"/>
</dbReference>
<protein>
    <submittedName>
        <fullName evidence="2">Uncharacterized protein</fullName>
    </submittedName>
</protein>
<evidence type="ECO:0000256" key="1">
    <source>
        <dbReference type="SAM" id="MobiDB-lite"/>
    </source>
</evidence>
<accession>A0ABP6CKV0</accession>
<name>A0ABP6CKV0_9ACTN</name>
<gene>
    <name evidence="2" type="ORF">GCM10009863_41260</name>
</gene>
<evidence type="ECO:0000313" key="3">
    <source>
        <dbReference type="Proteomes" id="UP001501447"/>
    </source>
</evidence>
<feature type="compositionally biased region" description="Polar residues" evidence="1">
    <location>
        <begin position="1"/>
        <end position="11"/>
    </location>
</feature>
<dbReference type="Proteomes" id="UP001501447">
    <property type="component" value="Unassembled WGS sequence"/>
</dbReference>
<feature type="region of interest" description="Disordered" evidence="1">
    <location>
        <begin position="1"/>
        <end position="33"/>
    </location>
</feature>
<comment type="caution">
    <text evidence="2">The sequence shown here is derived from an EMBL/GenBank/DDBJ whole genome shotgun (WGS) entry which is preliminary data.</text>
</comment>
<evidence type="ECO:0000313" key="2">
    <source>
        <dbReference type="EMBL" id="GAA2622857.1"/>
    </source>
</evidence>
<sequence>MGPNVHTTSIGIASCHRPLRGQRFDTPDRPSGTQDALAHLFQLSVRTQAQPPPRPAEGI</sequence>
<organism evidence="2 3">
    <name type="scientific">Streptomyces axinellae</name>
    <dbReference type="NCBI Taxonomy" id="552788"/>
    <lineage>
        <taxon>Bacteria</taxon>
        <taxon>Bacillati</taxon>
        <taxon>Actinomycetota</taxon>
        <taxon>Actinomycetes</taxon>
        <taxon>Kitasatosporales</taxon>
        <taxon>Streptomycetaceae</taxon>
        <taxon>Streptomyces</taxon>
    </lineage>
</organism>
<reference evidence="3" key="1">
    <citation type="journal article" date="2019" name="Int. J. Syst. Evol. Microbiol.">
        <title>The Global Catalogue of Microorganisms (GCM) 10K type strain sequencing project: providing services to taxonomists for standard genome sequencing and annotation.</title>
        <authorList>
            <consortium name="The Broad Institute Genomics Platform"/>
            <consortium name="The Broad Institute Genome Sequencing Center for Infectious Disease"/>
            <person name="Wu L."/>
            <person name="Ma J."/>
        </authorList>
    </citation>
    <scope>NUCLEOTIDE SEQUENCE [LARGE SCALE GENOMIC DNA]</scope>
    <source>
        <strain evidence="3">JCM 16373</strain>
    </source>
</reference>
<proteinExistence type="predicted"/>
<keyword evidence="3" id="KW-1185">Reference proteome</keyword>